<dbReference type="RefSeq" id="WP_229710177.1">
    <property type="nucleotide sequence ID" value="NZ_BMLK01000008.1"/>
</dbReference>
<evidence type="ECO:0000256" key="6">
    <source>
        <dbReference type="SAM" id="Phobius"/>
    </source>
</evidence>
<dbReference type="PANTHER" id="PTHR43385:SF1">
    <property type="entry name" value="RIBOFLAVIN TRANSPORTER RIBJ"/>
    <property type="match status" value="1"/>
</dbReference>
<dbReference type="PANTHER" id="PTHR43385">
    <property type="entry name" value="RIBOFLAVIN TRANSPORTER RIBJ"/>
    <property type="match status" value="1"/>
</dbReference>
<evidence type="ECO:0000256" key="2">
    <source>
        <dbReference type="ARBA" id="ARBA00022448"/>
    </source>
</evidence>
<feature type="transmembrane region" description="Helical" evidence="6">
    <location>
        <begin position="153"/>
        <end position="174"/>
    </location>
</feature>
<keyword evidence="3 6" id="KW-0812">Transmembrane</keyword>
<keyword evidence="5 6" id="KW-0472">Membrane</keyword>
<evidence type="ECO:0000256" key="5">
    <source>
        <dbReference type="ARBA" id="ARBA00023136"/>
    </source>
</evidence>
<evidence type="ECO:0000313" key="9">
    <source>
        <dbReference type="Proteomes" id="UP000605099"/>
    </source>
</evidence>
<feature type="transmembrane region" description="Helical" evidence="6">
    <location>
        <begin position="228"/>
        <end position="247"/>
    </location>
</feature>
<evidence type="ECO:0000256" key="3">
    <source>
        <dbReference type="ARBA" id="ARBA00022692"/>
    </source>
</evidence>
<feature type="transmembrane region" description="Helical" evidence="6">
    <location>
        <begin position="20"/>
        <end position="44"/>
    </location>
</feature>
<proteinExistence type="predicted"/>
<feature type="transmembrane region" description="Helical" evidence="6">
    <location>
        <begin position="88"/>
        <end position="105"/>
    </location>
</feature>
<dbReference type="PROSITE" id="PS50850">
    <property type="entry name" value="MFS"/>
    <property type="match status" value="1"/>
</dbReference>
<reference evidence="9" key="1">
    <citation type="journal article" date="2019" name="Int. J. Syst. Evol. Microbiol.">
        <title>The Global Catalogue of Microorganisms (GCM) 10K type strain sequencing project: providing services to taxonomists for standard genome sequencing and annotation.</title>
        <authorList>
            <consortium name="The Broad Institute Genomics Platform"/>
            <consortium name="The Broad Institute Genome Sequencing Center for Infectious Disease"/>
            <person name="Wu L."/>
            <person name="Ma J."/>
        </authorList>
    </citation>
    <scope>NUCLEOTIDE SEQUENCE [LARGE SCALE GENOMIC DNA]</scope>
    <source>
        <strain evidence="9">CGMCC 1.6784</strain>
    </source>
</reference>
<evidence type="ECO:0000256" key="1">
    <source>
        <dbReference type="ARBA" id="ARBA00004141"/>
    </source>
</evidence>
<feature type="domain" description="Major facilitator superfamily (MFS) profile" evidence="7">
    <location>
        <begin position="20"/>
        <end position="407"/>
    </location>
</feature>
<dbReference type="InterPro" id="IPR011701">
    <property type="entry name" value="MFS"/>
</dbReference>
<feature type="transmembrane region" description="Helical" evidence="6">
    <location>
        <begin position="56"/>
        <end position="76"/>
    </location>
</feature>
<evidence type="ECO:0000256" key="4">
    <source>
        <dbReference type="ARBA" id="ARBA00022989"/>
    </source>
</evidence>
<dbReference type="InterPro" id="IPR052983">
    <property type="entry name" value="MFS_Riboflavin_Transporter"/>
</dbReference>
<name>A0ABQ2JNW6_9SPHN</name>
<keyword evidence="2" id="KW-0813">Transport</keyword>
<dbReference type="InterPro" id="IPR036259">
    <property type="entry name" value="MFS_trans_sf"/>
</dbReference>
<comment type="caution">
    <text evidence="8">The sequence shown here is derived from an EMBL/GenBank/DDBJ whole genome shotgun (WGS) entry which is preliminary data.</text>
</comment>
<feature type="transmembrane region" description="Helical" evidence="6">
    <location>
        <begin position="352"/>
        <end position="371"/>
    </location>
</feature>
<gene>
    <name evidence="8" type="ORF">GCM10011349_19590</name>
</gene>
<feature type="transmembrane region" description="Helical" evidence="6">
    <location>
        <begin position="259"/>
        <end position="282"/>
    </location>
</feature>
<dbReference type="Proteomes" id="UP000605099">
    <property type="component" value="Unassembled WGS sequence"/>
</dbReference>
<evidence type="ECO:0000313" key="8">
    <source>
        <dbReference type="EMBL" id="GGN49213.1"/>
    </source>
</evidence>
<feature type="transmembrane region" description="Helical" evidence="6">
    <location>
        <begin position="318"/>
        <end position="340"/>
    </location>
</feature>
<comment type="subcellular location">
    <subcellularLocation>
        <location evidence="1">Membrane</location>
        <topology evidence="1">Multi-pass membrane protein</topology>
    </subcellularLocation>
</comment>
<accession>A0ABQ2JNW6</accession>
<dbReference type="EMBL" id="BMLK01000008">
    <property type="protein sequence ID" value="GGN49213.1"/>
    <property type="molecule type" value="Genomic_DNA"/>
</dbReference>
<sequence>MAGSLTSPVPGYRKGSPRSVLIACTLGNAVSVTPAVHAVFGLFLVPLSAQFDWSRASISGVLGILALVGAVSYPMIGRYVDKHGARGMLLTGVLGLALSISALAATTGSLFQFYATFTVLAVFGAMAGTPIFQKVIADWFEENRGTALGLSAGGGNGLGSVVLPVLAAVLVQTWGWRAGYLGISGFMLIVALPLLWLLLRDKAGSGHHSETAVAREGMTLGEALRTPAFWLTLIAVAAGAGGTTAVFSHVVPILSDRGFSVATGTAVVSVFALVTSAWQVATGRIMDRIQTPRVAVPMYLMAVVGLILIETGGSMPELLIGGALLGVGLGGQFGALPYFVARYFGTRHFGSVIGAMYSAVIAAQGTTPILLDAVFDAQHSYRPALLGVGGALVAGALLLMFLPRYGRPADTAEGLMAVGH</sequence>
<keyword evidence="9" id="KW-1185">Reference proteome</keyword>
<feature type="transmembrane region" description="Helical" evidence="6">
    <location>
        <begin position="180"/>
        <end position="199"/>
    </location>
</feature>
<evidence type="ECO:0000259" key="7">
    <source>
        <dbReference type="PROSITE" id="PS50850"/>
    </source>
</evidence>
<dbReference type="SUPFAM" id="SSF103473">
    <property type="entry name" value="MFS general substrate transporter"/>
    <property type="match status" value="1"/>
</dbReference>
<feature type="transmembrane region" description="Helical" evidence="6">
    <location>
        <begin position="294"/>
        <end position="312"/>
    </location>
</feature>
<dbReference type="InterPro" id="IPR020846">
    <property type="entry name" value="MFS_dom"/>
</dbReference>
<organism evidence="8 9">
    <name type="scientific">Novosphingobium indicum</name>
    <dbReference type="NCBI Taxonomy" id="462949"/>
    <lineage>
        <taxon>Bacteria</taxon>
        <taxon>Pseudomonadati</taxon>
        <taxon>Pseudomonadota</taxon>
        <taxon>Alphaproteobacteria</taxon>
        <taxon>Sphingomonadales</taxon>
        <taxon>Sphingomonadaceae</taxon>
        <taxon>Novosphingobium</taxon>
    </lineage>
</organism>
<feature type="transmembrane region" description="Helical" evidence="6">
    <location>
        <begin position="111"/>
        <end position="132"/>
    </location>
</feature>
<feature type="transmembrane region" description="Helical" evidence="6">
    <location>
        <begin position="383"/>
        <end position="402"/>
    </location>
</feature>
<protein>
    <submittedName>
        <fullName evidence="8">MFS transporter</fullName>
    </submittedName>
</protein>
<keyword evidence="4 6" id="KW-1133">Transmembrane helix</keyword>
<dbReference type="Pfam" id="PF07690">
    <property type="entry name" value="MFS_1"/>
    <property type="match status" value="1"/>
</dbReference>
<dbReference type="Gene3D" id="1.20.1250.20">
    <property type="entry name" value="MFS general substrate transporter like domains"/>
    <property type="match status" value="2"/>
</dbReference>